<feature type="region of interest" description="Disordered" evidence="1">
    <location>
        <begin position="157"/>
        <end position="178"/>
    </location>
</feature>
<feature type="compositionally biased region" description="Gly residues" evidence="1">
    <location>
        <begin position="1"/>
        <end position="14"/>
    </location>
</feature>
<dbReference type="EMBL" id="BAAAQX010000064">
    <property type="protein sequence ID" value="GAA2216248.1"/>
    <property type="molecule type" value="Genomic_DNA"/>
</dbReference>
<comment type="caution">
    <text evidence="2">The sequence shown here is derived from an EMBL/GenBank/DDBJ whole genome shotgun (WGS) entry which is preliminary data.</text>
</comment>
<evidence type="ECO:0000313" key="2">
    <source>
        <dbReference type="EMBL" id="GAA2216248.1"/>
    </source>
</evidence>
<keyword evidence="3" id="KW-1185">Reference proteome</keyword>
<reference evidence="3" key="1">
    <citation type="journal article" date="2019" name="Int. J. Syst. Evol. Microbiol.">
        <title>The Global Catalogue of Microorganisms (GCM) 10K type strain sequencing project: providing services to taxonomists for standard genome sequencing and annotation.</title>
        <authorList>
            <consortium name="The Broad Institute Genomics Platform"/>
            <consortium name="The Broad Institute Genome Sequencing Center for Infectious Disease"/>
            <person name="Wu L."/>
            <person name="Ma J."/>
        </authorList>
    </citation>
    <scope>NUCLEOTIDE SEQUENCE [LARGE SCALE GENOMIC DNA]</scope>
    <source>
        <strain evidence="3">JCM 16114</strain>
    </source>
</reference>
<accession>A0ABN3D324</accession>
<proteinExistence type="predicted"/>
<feature type="compositionally biased region" description="Gly residues" evidence="1">
    <location>
        <begin position="34"/>
        <end position="44"/>
    </location>
</feature>
<evidence type="ECO:0000256" key="1">
    <source>
        <dbReference type="SAM" id="MobiDB-lite"/>
    </source>
</evidence>
<feature type="region of interest" description="Disordered" evidence="1">
    <location>
        <begin position="1"/>
        <end position="48"/>
    </location>
</feature>
<organism evidence="2 3">
    <name type="scientific">Nonomuraea monospora</name>
    <dbReference type="NCBI Taxonomy" id="568818"/>
    <lineage>
        <taxon>Bacteria</taxon>
        <taxon>Bacillati</taxon>
        <taxon>Actinomycetota</taxon>
        <taxon>Actinomycetes</taxon>
        <taxon>Streptosporangiales</taxon>
        <taxon>Streptosporangiaceae</taxon>
        <taxon>Nonomuraea</taxon>
    </lineage>
</organism>
<dbReference type="Proteomes" id="UP001499843">
    <property type="component" value="Unassembled WGS sequence"/>
</dbReference>
<evidence type="ECO:0000313" key="3">
    <source>
        <dbReference type="Proteomes" id="UP001499843"/>
    </source>
</evidence>
<sequence length="201" mass="19943">MGGGGGAGQPVGRGGDLDVQPQPVGLGRDVHVGGPVGGAGLGGGEHGDAAVAEGAQVLQGERHPAAVVEDDLAGRAGDGVADRDDRQRLAQLGPERGGRVDRLHDHAVDALVAELLGQGPLSGRVAECVEDEGVAVFLPQPSADADRQGLLPEVLQRAAQQADHPGAPAGQGSGDGIGLVAELGRGGAHPLHGLLRHLQAA</sequence>
<protein>
    <submittedName>
        <fullName evidence="2">Uncharacterized protein</fullName>
    </submittedName>
</protein>
<name>A0ABN3D324_9ACTN</name>
<gene>
    <name evidence="2" type="ORF">GCM10009850_117170</name>
</gene>